<dbReference type="EMBL" id="DQ111953">
    <property type="protein sequence ID" value="ABA25860.1"/>
    <property type="molecule type" value="Genomic_DNA"/>
</dbReference>
<organism evidence="2">
    <name type="scientific">Phytoplasma sp. CPh</name>
    <dbReference type="NCBI Taxonomy" id="343511"/>
    <lineage>
        <taxon>Bacteria</taxon>
        <taxon>Bacillati</taxon>
        <taxon>Mycoplasmatota</taxon>
        <taxon>Mollicutes</taxon>
        <taxon>Acholeplasmatales</taxon>
        <taxon>Acholeplasmataceae</taxon>
        <taxon>Candidatus Phytoplasma</taxon>
        <taxon>16SrI (Aster yellows group)</taxon>
    </lineage>
</organism>
<reference evidence="2" key="1">
    <citation type="journal article" date="2006" name="FEMS Microbiol. Lett.">
        <title>Clusters of diverse genes existing as multiple, sequence-variable mosaics in a phytoplasma genome.</title>
        <authorList>
            <person name="Jomantiene R."/>
            <person name="Davis R.E."/>
        </authorList>
    </citation>
    <scope>NUCLEOTIDE SEQUENCE</scope>
    <source>
        <strain evidence="2">CPh</strain>
    </source>
</reference>
<accession>Q2LKX2</accession>
<protein>
    <recommendedName>
        <fullName evidence="1">DUF2963 domain-containing protein</fullName>
    </recommendedName>
</protein>
<evidence type="ECO:0000259" key="1">
    <source>
        <dbReference type="Pfam" id="PF11178"/>
    </source>
</evidence>
<dbReference type="AlphaFoldDB" id="Q2LKX2"/>
<proteinExistence type="predicted"/>
<feature type="domain" description="DUF2963" evidence="1">
    <location>
        <begin position="87"/>
        <end position="134"/>
    </location>
</feature>
<dbReference type="Pfam" id="PF11178">
    <property type="entry name" value="DUF2963"/>
    <property type="match status" value="2"/>
</dbReference>
<name>Q2LKX2_9MOLU</name>
<dbReference type="InterPro" id="IPR021348">
    <property type="entry name" value="DUF2963"/>
</dbReference>
<feature type="domain" description="DUF2963" evidence="1">
    <location>
        <begin position="14"/>
        <end position="57"/>
    </location>
</feature>
<evidence type="ECO:0000313" key="2">
    <source>
        <dbReference type="EMBL" id="ABA25860.1"/>
    </source>
</evidence>
<sequence>MKTTKKEFIDDYGSKVIQKYNANHQLIEEIHHYRGDGPINYIIQYNPLTGYKLKQTKYHQNFFRDQVIKYDKETGKEIKETRYSWFDDKIIHYISKFNKRTGEFMKRFIYSSDGKTIEQIIEYDKKTNQQTIKKIKKRSKQ</sequence>